<gene>
    <name evidence="3" type="ORF">J2Y00_004878</name>
    <name evidence="2" type="ORF">SY84_11265</name>
</gene>
<dbReference type="KEGG" id="dch:SY84_11265"/>
<dbReference type="InterPro" id="IPR002589">
    <property type="entry name" value="Macro_dom"/>
</dbReference>
<dbReference type="SMART" id="SM00506">
    <property type="entry name" value="A1pp"/>
    <property type="match status" value="1"/>
</dbReference>
<proteinExistence type="predicted"/>
<evidence type="ECO:0000313" key="4">
    <source>
        <dbReference type="Proteomes" id="UP000034024"/>
    </source>
</evidence>
<sequence>MNFADVRFDLRDCNPAVVDAWAAHFAGVEQVRVQLGDIFQDEADALVSPANSFGFMDGGIDLVFSEQFGWHLQARVQERIRRDFHGELLVGQAFVVPTLDAVWPHLICAPTMRVPADVSGTPNAFLAFRAALLAVQAHNASGGSPIRRVSCPGLGTAIGRMAPDVCARQMRAAYDAAVLGRTPELSTLQDAKLWHVQLTRADL</sequence>
<dbReference type="PATRIC" id="fig|1309411.5.peg.2291"/>
<dbReference type="EMBL" id="CP011389">
    <property type="protein sequence ID" value="AKH17524.1"/>
    <property type="molecule type" value="Genomic_DNA"/>
</dbReference>
<dbReference type="AlphaFoldDB" id="A0A0F7JQB0"/>
<evidence type="ECO:0000259" key="1">
    <source>
        <dbReference type="PROSITE" id="PS51154"/>
    </source>
</evidence>
<dbReference type="EMBL" id="JAVDQK010000027">
    <property type="protein sequence ID" value="MDR6221246.1"/>
    <property type="molecule type" value="Genomic_DNA"/>
</dbReference>
<dbReference type="Proteomes" id="UP000034024">
    <property type="component" value="Chromosome"/>
</dbReference>
<organism evidence="2 4">
    <name type="scientific">Deinococcus soli</name>
    <name type="common">ex Cha et al. 2016</name>
    <dbReference type="NCBI Taxonomy" id="1309411"/>
    <lineage>
        <taxon>Bacteria</taxon>
        <taxon>Thermotogati</taxon>
        <taxon>Deinococcota</taxon>
        <taxon>Deinococci</taxon>
        <taxon>Deinococcales</taxon>
        <taxon>Deinococcaceae</taxon>
        <taxon>Deinococcus</taxon>
    </lineage>
</organism>
<dbReference type="Pfam" id="PF01661">
    <property type="entry name" value="Macro"/>
    <property type="match status" value="1"/>
</dbReference>
<dbReference type="Gene3D" id="3.40.220.10">
    <property type="entry name" value="Leucine Aminopeptidase, subunit E, domain 1"/>
    <property type="match status" value="1"/>
</dbReference>
<dbReference type="Proteomes" id="UP001185331">
    <property type="component" value="Unassembled WGS sequence"/>
</dbReference>
<reference evidence="2 4" key="1">
    <citation type="submission" date="2015-01" db="EMBL/GenBank/DDBJ databases">
        <title>Deinococcus soli/N5/whole genome sequencing.</title>
        <authorList>
            <person name="Kim M.K."/>
            <person name="Srinivasan S."/>
            <person name="Lee J.-J."/>
        </authorList>
    </citation>
    <scope>NUCLEOTIDE SEQUENCE [LARGE SCALE GENOMIC DNA]</scope>
    <source>
        <strain evidence="2 4">N5</strain>
    </source>
</reference>
<keyword evidence="4" id="KW-1185">Reference proteome</keyword>
<dbReference type="OrthoDB" id="9780211at2"/>
<name>A0A0F7JQB0_9DEIO</name>
<dbReference type="SUPFAM" id="SSF52949">
    <property type="entry name" value="Macro domain-like"/>
    <property type="match status" value="1"/>
</dbReference>
<accession>A0A0F7JQB0</accession>
<reference evidence="3" key="2">
    <citation type="submission" date="2023-07" db="EMBL/GenBank/DDBJ databases">
        <title>Sorghum-associated microbial communities from plants grown in Nebraska, USA.</title>
        <authorList>
            <person name="Schachtman D."/>
        </authorList>
    </citation>
    <scope>NUCLEOTIDE SEQUENCE</scope>
    <source>
        <strain evidence="3">BE330</strain>
    </source>
</reference>
<evidence type="ECO:0000313" key="3">
    <source>
        <dbReference type="EMBL" id="MDR6221246.1"/>
    </source>
</evidence>
<dbReference type="RefSeq" id="WP_046844092.1">
    <property type="nucleotide sequence ID" value="NZ_CP011389.1"/>
</dbReference>
<feature type="domain" description="Macro" evidence="1">
    <location>
        <begin position="18"/>
        <end position="203"/>
    </location>
</feature>
<dbReference type="PROSITE" id="PS51154">
    <property type="entry name" value="MACRO"/>
    <property type="match status" value="1"/>
</dbReference>
<evidence type="ECO:0000313" key="2">
    <source>
        <dbReference type="EMBL" id="AKH17524.1"/>
    </source>
</evidence>
<protein>
    <submittedName>
        <fullName evidence="3">O-acetyl-ADP-ribose deacetylase (Regulator of RNase III)</fullName>
    </submittedName>
</protein>
<dbReference type="InterPro" id="IPR043472">
    <property type="entry name" value="Macro_dom-like"/>
</dbReference>